<evidence type="ECO:0000313" key="2">
    <source>
        <dbReference type="EMBL" id="KAG5193266.1"/>
    </source>
</evidence>
<reference evidence="2 3" key="1">
    <citation type="submission" date="2020-12" db="EMBL/GenBank/DDBJ databases">
        <title>De novo assembly of Tibetan sheep genome.</title>
        <authorList>
            <person name="Li X."/>
        </authorList>
    </citation>
    <scope>NUCLEOTIDE SEQUENCE [LARGE SCALE GENOMIC DNA]</scope>
    <source>
        <tissue evidence="2">Heart</tissue>
    </source>
</reference>
<dbReference type="AlphaFoldDB" id="A0A835ZGC9"/>
<evidence type="ECO:0000313" key="3">
    <source>
        <dbReference type="Proteomes" id="UP000664991"/>
    </source>
</evidence>
<dbReference type="Proteomes" id="UP000664991">
    <property type="component" value="Unassembled WGS sequence"/>
</dbReference>
<proteinExistence type="predicted"/>
<gene>
    <name evidence="2" type="ORF">JEQ12_019627</name>
</gene>
<feature type="compositionally biased region" description="Basic and acidic residues" evidence="1">
    <location>
        <begin position="108"/>
        <end position="123"/>
    </location>
</feature>
<protein>
    <submittedName>
        <fullName evidence="2">Uncharacterized protein</fullName>
    </submittedName>
</protein>
<evidence type="ECO:0000256" key="1">
    <source>
        <dbReference type="SAM" id="MobiDB-lite"/>
    </source>
</evidence>
<name>A0A835ZGC9_SHEEP</name>
<organism evidence="2 3">
    <name type="scientific">Ovis aries</name>
    <name type="common">Sheep</name>
    <dbReference type="NCBI Taxonomy" id="9940"/>
    <lineage>
        <taxon>Eukaryota</taxon>
        <taxon>Metazoa</taxon>
        <taxon>Chordata</taxon>
        <taxon>Craniata</taxon>
        <taxon>Vertebrata</taxon>
        <taxon>Euteleostomi</taxon>
        <taxon>Mammalia</taxon>
        <taxon>Eutheria</taxon>
        <taxon>Laurasiatheria</taxon>
        <taxon>Artiodactyla</taxon>
        <taxon>Ruminantia</taxon>
        <taxon>Pecora</taxon>
        <taxon>Bovidae</taxon>
        <taxon>Caprinae</taxon>
        <taxon>Ovis</taxon>
    </lineage>
</organism>
<comment type="caution">
    <text evidence="2">The sequence shown here is derived from an EMBL/GenBank/DDBJ whole genome shotgun (WGS) entry which is preliminary data.</text>
</comment>
<sequence>MVLTALNIMNLQMSWFCEHLVETNILSQGMNVCLLDLGHQRIALNSVRLAQLELQINSETHVSENGVWFMFLNVDRDKLPPHVNHFKAKCTPDTSKANDETEKDEDDSGKRKEQRQKGKDKGHQSYRGHPVDLRNIA</sequence>
<dbReference type="EMBL" id="JAEMGP010000027">
    <property type="protein sequence ID" value="KAG5193266.1"/>
    <property type="molecule type" value="Genomic_DNA"/>
</dbReference>
<accession>A0A835ZGC9</accession>
<feature type="region of interest" description="Disordered" evidence="1">
    <location>
        <begin position="83"/>
        <end position="137"/>
    </location>
</feature>